<protein>
    <submittedName>
        <fullName evidence="1">Uncharacterized protein</fullName>
    </submittedName>
</protein>
<dbReference type="Proteomes" id="UP000000226">
    <property type="component" value="Chromosome 7"/>
</dbReference>
<proteinExistence type="predicted"/>
<evidence type="ECO:0000313" key="1">
    <source>
        <dbReference type="EMBL" id="ESW15324.1"/>
    </source>
</evidence>
<dbReference type="Gramene" id="ESW15324">
    <property type="protein sequence ID" value="ESW15324"/>
    <property type="gene ID" value="PHAVU_007G063400g"/>
</dbReference>
<accession>V7BBX3</accession>
<dbReference type="AlphaFoldDB" id="V7BBX3"/>
<name>V7BBX3_PHAVU</name>
<gene>
    <name evidence="1" type="ORF">PHAVU_007G063400g</name>
</gene>
<dbReference type="EMBL" id="CM002294">
    <property type="protein sequence ID" value="ESW15324.1"/>
    <property type="molecule type" value="Genomic_DNA"/>
</dbReference>
<reference evidence="2" key="1">
    <citation type="journal article" date="2014" name="Nat. Genet.">
        <title>A reference genome for common bean and genome-wide analysis of dual domestications.</title>
        <authorList>
            <person name="Schmutz J."/>
            <person name="McClean P.E."/>
            <person name="Mamidi S."/>
            <person name="Wu G.A."/>
            <person name="Cannon S.B."/>
            <person name="Grimwood J."/>
            <person name="Jenkins J."/>
            <person name="Shu S."/>
            <person name="Song Q."/>
            <person name="Chavarro C."/>
            <person name="Torres-Torres M."/>
            <person name="Geffroy V."/>
            <person name="Moghaddam S.M."/>
            <person name="Gao D."/>
            <person name="Abernathy B."/>
            <person name="Barry K."/>
            <person name="Blair M."/>
            <person name="Brick M.A."/>
            <person name="Chovatia M."/>
            <person name="Gepts P."/>
            <person name="Goodstein D.M."/>
            <person name="Gonzales M."/>
            <person name="Hellsten U."/>
            <person name="Hyten D.L."/>
            <person name="Jia G."/>
            <person name="Kelly J.D."/>
            <person name="Kudrna D."/>
            <person name="Lee R."/>
            <person name="Richard M.M."/>
            <person name="Miklas P.N."/>
            <person name="Osorno J.M."/>
            <person name="Rodrigues J."/>
            <person name="Thareau V."/>
            <person name="Urrea C.A."/>
            <person name="Wang M."/>
            <person name="Yu Y."/>
            <person name="Zhang M."/>
            <person name="Wing R.A."/>
            <person name="Cregan P.B."/>
            <person name="Rokhsar D.S."/>
            <person name="Jackson S.A."/>
        </authorList>
    </citation>
    <scope>NUCLEOTIDE SEQUENCE [LARGE SCALE GENOMIC DNA]</scope>
    <source>
        <strain evidence="2">cv. G19833</strain>
    </source>
</reference>
<sequence>MVVKFTVLQVRSYSLTIFPCLSNPNHIRTHFLQVLISFEKNLTYLTHFWLTHYIKTPTLYLCSKSLVGSFASVFSTLHSIAPQHGFLLLLQSTFG</sequence>
<evidence type="ECO:0000313" key="2">
    <source>
        <dbReference type="Proteomes" id="UP000000226"/>
    </source>
</evidence>
<organism evidence="1 2">
    <name type="scientific">Phaseolus vulgaris</name>
    <name type="common">Kidney bean</name>
    <name type="synonym">French bean</name>
    <dbReference type="NCBI Taxonomy" id="3885"/>
    <lineage>
        <taxon>Eukaryota</taxon>
        <taxon>Viridiplantae</taxon>
        <taxon>Streptophyta</taxon>
        <taxon>Embryophyta</taxon>
        <taxon>Tracheophyta</taxon>
        <taxon>Spermatophyta</taxon>
        <taxon>Magnoliopsida</taxon>
        <taxon>eudicotyledons</taxon>
        <taxon>Gunneridae</taxon>
        <taxon>Pentapetalae</taxon>
        <taxon>rosids</taxon>
        <taxon>fabids</taxon>
        <taxon>Fabales</taxon>
        <taxon>Fabaceae</taxon>
        <taxon>Papilionoideae</taxon>
        <taxon>50 kb inversion clade</taxon>
        <taxon>NPAAA clade</taxon>
        <taxon>indigoferoid/millettioid clade</taxon>
        <taxon>Phaseoleae</taxon>
        <taxon>Phaseolus</taxon>
    </lineage>
</organism>
<keyword evidence="2" id="KW-1185">Reference proteome</keyword>